<dbReference type="Gene3D" id="6.10.140.100">
    <property type="match status" value="1"/>
</dbReference>
<name>A0A1V8SFQ4_9PEZI</name>
<comment type="caution">
    <text evidence="2">The sequence shown here is derived from an EMBL/GenBank/DDBJ whole genome shotgun (WGS) entry which is preliminary data.</text>
</comment>
<dbReference type="InterPro" id="IPR003903">
    <property type="entry name" value="UIM_dom"/>
</dbReference>
<sequence length="547" mass="59622">MPAPAIKAIIFSVSLVTALGIAIYENPEVQRWLQEQRDRLLELLRSIGAELDPQTRREAEAFAFEGRSPINDEGLRREAEASREAAALATGRSVGSGSVRRIPVKGPETEEQAEERRRLGREYLAKRNQTMFEMRERRKQEGDEGPTTPTFDAMVDTEGELRPSEKELPDVPLAPLTIPTRQMGGQPITEGSGMSGWQMGARLADPFSDEFEMERSSTPKPPVPPKIEIQREPHPLAAFQSDTHNPAHLISDSQSQTFFADLEPAEECGELSYEEQLAIALSLSEADSQGPSATVRQVAALTSSDADLRAAIEASLRDMDHQQAAHAVANDASLTPRMQPLVDLTPDPPTSIPQDQARRMTWEELFKQPDWKDHPANVARRPVDEEDDLYSITPQLTRARLADLNASHAGSNSTTSPATLEPATVQDPPEQLIDASFYSAHSRSTTPLPPAINSAAPSQTSTLGFETESASERFASLPTTRTQSIAASEASLVQAPSEASEIEVLEVEEDSDDGVLSSGVLTPDSWSEVEGSEGGESEEGERETNVV</sequence>
<feature type="region of interest" description="Disordered" evidence="1">
    <location>
        <begin position="507"/>
        <end position="547"/>
    </location>
</feature>
<feature type="compositionally biased region" description="Polar residues" evidence="1">
    <location>
        <begin position="455"/>
        <end position="464"/>
    </location>
</feature>
<feature type="compositionally biased region" description="Low complexity" evidence="1">
    <location>
        <begin position="514"/>
        <end position="529"/>
    </location>
</feature>
<dbReference type="InParanoid" id="A0A1V8SFQ4"/>
<organism evidence="2 3">
    <name type="scientific">Cryoendolithus antarcticus</name>
    <dbReference type="NCBI Taxonomy" id="1507870"/>
    <lineage>
        <taxon>Eukaryota</taxon>
        <taxon>Fungi</taxon>
        <taxon>Dikarya</taxon>
        <taxon>Ascomycota</taxon>
        <taxon>Pezizomycotina</taxon>
        <taxon>Dothideomycetes</taxon>
        <taxon>Dothideomycetidae</taxon>
        <taxon>Cladosporiales</taxon>
        <taxon>Cladosporiaceae</taxon>
        <taxon>Cryoendolithus</taxon>
    </lineage>
</organism>
<dbReference type="Proteomes" id="UP000192596">
    <property type="component" value="Unassembled WGS sequence"/>
</dbReference>
<dbReference type="STRING" id="1507870.A0A1V8SFQ4"/>
<dbReference type="AlphaFoldDB" id="A0A1V8SFQ4"/>
<reference evidence="3" key="1">
    <citation type="submission" date="2017-03" db="EMBL/GenBank/DDBJ databases">
        <title>Genomes of endolithic fungi from Antarctica.</title>
        <authorList>
            <person name="Coleine C."/>
            <person name="Masonjones S."/>
            <person name="Stajich J.E."/>
        </authorList>
    </citation>
    <scope>NUCLEOTIDE SEQUENCE [LARGE SCALE GENOMIC DNA]</scope>
    <source>
        <strain evidence="3">CCFEE 5527</strain>
    </source>
</reference>
<evidence type="ECO:0000313" key="2">
    <source>
        <dbReference type="EMBL" id="OQN97909.1"/>
    </source>
</evidence>
<evidence type="ECO:0000256" key="1">
    <source>
        <dbReference type="SAM" id="MobiDB-lite"/>
    </source>
</evidence>
<keyword evidence="3" id="KW-1185">Reference proteome</keyword>
<gene>
    <name evidence="2" type="ORF">B0A48_16220</name>
</gene>
<evidence type="ECO:0000313" key="3">
    <source>
        <dbReference type="Proteomes" id="UP000192596"/>
    </source>
</evidence>
<feature type="compositionally biased region" description="Acidic residues" evidence="1">
    <location>
        <begin position="530"/>
        <end position="541"/>
    </location>
</feature>
<feature type="region of interest" description="Disordered" evidence="1">
    <location>
        <begin position="87"/>
        <end position="116"/>
    </location>
</feature>
<proteinExistence type="predicted"/>
<protein>
    <submittedName>
        <fullName evidence="2">Uncharacterized protein</fullName>
    </submittedName>
</protein>
<dbReference type="SMART" id="SM00726">
    <property type="entry name" value="UIM"/>
    <property type="match status" value="2"/>
</dbReference>
<dbReference type="OrthoDB" id="3926760at2759"/>
<dbReference type="EMBL" id="NAJO01000050">
    <property type="protein sequence ID" value="OQN97909.1"/>
    <property type="molecule type" value="Genomic_DNA"/>
</dbReference>
<feature type="region of interest" description="Disordered" evidence="1">
    <location>
        <begin position="441"/>
        <end position="480"/>
    </location>
</feature>
<accession>A0A1V8SFQ4</accession>
<feature type="region of interest" description="Disordered" evidence="1">
    <location>
        <begin position="161"/>
        <end position="196"/>
    </location>
</feature>